<comment type="caution">
    <text evidence="9">The sequence shown here is derived from an EMBL/GenBank/DDBJ whole genome shotgun (WGS) entry which is preliminary data.</text>
</comment>
<dbReference type="PROSITE" id="PS00195">
    <property type="entry name" value="GLUTAREDOXIN_1"/>
    <property type="match status" value="1"/>
</dbReference>
<dbReference type="InterPro" id="IPR002109">
    <property type="entry name" value="Glutaredoxin"/>
</dbReference>
<dbReference type="InterPro" id="IPR011767">
    <property type="entry name" value="GLR_AS"/>
</dbReference>
<keyword evidence="10" id="KW-1185">Reference proteome</keyword>
<dbReference type="SUPFAM" id="SSF52833">
    <property type="entry name" value="Thioredoxin-like"/>
    <property type="match status" value="1"/>
</dbReference>
<dbReference type="PANTHER" id="PTHR45694:SF18">
    <property type="entry name" value="GLUTAREDOXIN-1-RELATED"/>
    <property type="match status" value="1"/>
</dbReference>
<proteinExistence type="inferred from homology"/>
<dbReference type="NCBIfam" id="TIGR02181">
    <property type="entry name" value="GRX_bact"/>
    <property type="match status" value="1"/>
</dbReference>
<evidence type="ECO:0000256" key="7">
    <source>
        <dbReference type="RuleBase" id="RU364065"/>
    </source>
</evidence>
<evidence type="ECO:0000313" key="9">
    <source>
        <dbReference type="EMBL" id="OOY13998.1"/>
    </source>
</evidence>
<dbReference type="InterPro" id="IPR011900">
    <property type="entry name" value="GRX_bact"/>
</dbReference>
<dbReference type="InterPro" id="IPR014025">
    <property type="entry name" value="Glutaredoxin_subgr"/>
</dbReference>
<comment type="function">
    <text evidence="1 7">Has a glutathione-disulfide oxidoreductase activity in the presence of NADPH and glutathione reductase. Reduces low molecular weight disulfides and proteins.</text>
</comment>
<sequence length="85" mass="9363">MKRVEIYVTRTCPFCIMAKRLLDKKGVAYEETDVGAQPQLRAEMMQRANGRRTVPQIFIGGEGIGGCDELHALEHAGKLDAMLAG</sequence>
<dbReference type="InterPro" id="IPR036249">
    <property type="entry name" value="Thioredoxin-like_sf"/>
</dbReference>
<protein>
    <recommendedName>
        <fullName evidence="7">Glutaredoxin</fullName>
    </recommendedName>
</protein>
<keyword evidence="6 7" id="KW-0676">Redox-active center</keyword>
<evidence type="ECO:0000256" key="3">
    <source>
        <dbReference type="ARBA" id="ARBA00022448"/>
    </source>
</evidence>
<dbReference type="RefSeq" id="WP_078574146.1">
    <property type="nucleotide sequence ID" value="NZ_MPZS01000001.1"/>
</dbReference>
<accession>A0ABX3MVF4</accession>
<keyword evidence="5" id="KW-1015">Disulfide bond</keyword>
<evidence type="ECO:0000259" key="8">
    <source>
        <dbReference type="Pfam" id="PF00462"/>
    </source>
</evidence>
<evidence type="ECO:0000256" key="2">
    <source>
        <dbReference type="ARBA" id="ARBA00007787"/>
    </source>
</evidence>
<dbReference type="CDD" id="cd03418">
    <property type="entry name" value="GRX_GRXb_1_3_like"/>
    <property type="match status" value="1"/>
</dbReference>
<comment type="similarity">
    <text evidence="2 7">Belongs to the glutaredoxin family.</text>
</comment>
<keyword evidence="3 7" id="KW-0813">Transport</keyword>
<dbReference type="PANTHER" id="PTHR45694">
    <property type="entry name" value="GLUTAREDOXIN 2"/>
    <property type="match status" value="1"/>
</dbReference>
<evidence type="ECO:0000256" key="4">
    <source>
        <dbReference type="ARBA" id="ARBA00022982"/>
    </source>
</evidence>
<dbReference type="PROSITE" id="PS51354">
    <property type="entry name" value="GLUTAREDOXIN_2"/>
    <property type="match status" value="1"/>
</dbReference>
<evidence type="ECO:0000256" key="6">
    <source>
        <dbReference type="ARBA" id="ARBA00023284"/>
    </source>
</evidence>
<keyword evidence="4 7" id="KW-0249">Electron transport</keyword>
<dbReference type="Pfam" id="PF00462">
    <property type="entry name" value="Glutaredoxin"/>
    <property type="match status" value="1"/>
</dbReference>
<name>A0ABX3MVF4_9RHOB</name>
<gene>
    <name evidence="9" type="ORF">BMG00_09685</name>
</gene>
<evidence type="ECO:0000313" key="10">
    <source>
        <dbReference type="Proteomes" id="UP000242224"/>
    </source>
</evidence>
<reference evidence="9 10" key="1">
    <citation type="submission" date="2016-11" db="EMBL/GenBank/DDBJ databases">
        <title>A multilocus sequence analysis scheme for characterization of bacteria in the genus Thioclava.</title>
        <authorList>
            <person name="Liu Y."/>
            <person name="Shao Z."/>
        </authorList>
    </citation>
    <scope>NUCLEOTIDE SEQUENCE [LARGE SCALE GENOMIC DNA]</scope>
    <source>
        <strain evidence="9 10">11.10-0-13</strain>
    </source>
</reference>
<dbReference type="Gene3D" id="3.40.30.10">
    <property type="entry name" value="Glutaredoxin"/>
    <property type="match status" value="1"/>
</dbReference>
<dbReference type="EMBL" id="MPZS01000001">
    <property type="protein sequence ID" value="OOY13998.1"/>
    <property type="molecule type" value="Genomic_DNA"/>
</dbReference>
<dbReference type="Proteomes" id="UP000242224">
    <property type="component" value="Unassembled WGS sequence"/>
</dbReference>
<evidence type="ECO:0000256" key="1">
    <source>
        <dbReference type="ARBA" id="ARBA00002549"/>
    </source>
</evidence>
<organism evidence="9 10">
    <name type="scientific">Thioclava marina</name>
    <dbReference type="NCBI Taxonomy" id="1915077"/>
    <lineage>
        <taxon>Bacteria</taxon>
        <taxon>Pseudomonadati</taxon>
        <taxon>Pseudomonadota</taxon>
        <taxon>Alphaproteobacteria</taxon>
        <taxon>Rhodobacterales</taxon>
        <taxon>Paracoccaceae</taxon>
        <taxon>Thioclava</taxon>
    </lineage>
</organism>
<dbReference type="PRINTS" id="PR00160">
    <property type="entry name" value="GLUTAREDOXIN"/>
</dbReference>
<evidence type="ECO:0000256" key="5">
    <source>
        <dbReference type="ARBA" id="ARBA00023157"/>
    </source>
</evidence>
<keyword evidence="7" id="KW-0963">Cytoplasm</keyword>
<feature type="domain" description="Glutaredoxin" evidence="8">
    <location>
        <begin position="4"/>
        <end position="64"/>
    </location>
</feature>